<evidence type="ECO:0000313" key="3">
    <source>
        <dbReference type="Proteomes" id="UP001056384"/>
    </source>
</evidence>
<protein>
    <submittedName>
        <fullName evidence="2">HD domain-containing protein</fullName>
    </submittedName>
</protein>
<reference evidence="2" key="1">
    <citation type="submission" date="2022-06" db="EMBL/GenBank/DDBJ databases">
        <title>Complete genome sequences of two strains of the flax pathogen Septoria linicola.</title>
        <authorList>
            <person name="Lapalu N."/>
            <person name="Simon A."/>
            <person name="Demenou B."/>
            <person name="Paumier D."/>
            <person name="Guillot M.-P."/>
            <person name="Gout L."/>
            <person name="Valade R."/>
        </authorList>
    </citation>
    <scope>NUCLEOTIDE SEQUENCE</scope>
    <source>
        <strain evidence="2">SE15195</strain>
    </source>
</reference>
<proteinExistence type="predicted"/>
<accession>A0A9Q9ELS7</accession>
<evidence type="ECO:0000313" key="2">
    <source>
        <dbReference type="EMBL" id="USW56086.1"/>
    </source>
</evidence>
<dbReference type="PANTHER" id="PTHR35569">
    <property type="entry name" value="CYANAMIDE HYDRATASE DDI2-RELATED"/>
    <property type="match status" value="1"/>
</dbReference>
<keyword evidence="3" id="KW-1185">Reference proteome</keyword>
<dbReference type="SUPFAM" id="SSF109604">
    <property type="entry name" value="HD-domain/PDEase-like"/>
    <property type="match status" value="1"/>
</dbReference>
<dbReference type="Gene3D" id="1.10.3210.10">
    <property type="entry name" value="Hypothetical protein af1432"/>
    <property type="match status" value="1"/>
</dbReference>
<dbReference type="AlphaFoldDB" id="A0A9Q9ELS7"/>
<name>A0A9Q9ELS7_9PEZI</name>
<dbReference type="EMBL" id="CP099425">
    <property type="protein sequence ID" value="USW56086.1"/>
    <property type="molecule type" value="Genomic_DNA"/>
</dbReference>
<feature type="region of interest" description="Disordered" evidence="1">
    <location>
        <begin position="69"/>
        <end position="92"/>
    </location>
</feature>
<dbReference type="OrthoDB" id="2378324at2759"/>
<evidence type="ECO:0000256" key="1">
    <source>
        <dbReference type="SAM" id="MobiDB-lite"/>
    </source>
</evidence>
<organism evidence="2 3">
    <name type="scientific">Septoria linicola</name>
    <dbReference type="NCBI Taxonomy" id="215465"/>
    <lineage>
        <taxon>Eukaryota</taxon>
        <taxon>Fungi</taxon>
        <taxon>Dikarya</taxon>
        <taxon>Ascomycota</taxon>
        <taxon>Pezizomycotina</taxon>
        <taxon>Dothideomycetes</taxon>
        <taxon>Dothideomycetidae</taxon>
        <taxon>Mycosphaerellales</taxon>
        <taxon>Mycosphaerellaceae</taxon>
        <taxon>Septoria</taxon>
    </lineage>
</organism>
<sequence>MMDISNVPGYQTFSHSNPMIPDYVPSDDISTAAWQYCIDRLPTTIYNHSLRVFLLTRCLQEASESLTAKPPMHSQQHVGWPTFSERSGSSGLSQEKYKSHRLSLLFVACMFHDFGTVRNTSDNTRFEIEGADAALRFLQSYATVALDEKKEVWQAIALHSTPQVPERMGGLVELVRQAVRIDFRSDGVFDGHEYRRAWADYFDNLVERGLVEQELGDAVVEQAIVHPKKAPDACWPGGLLRWKQAHSDSVGINGAF</sequence>
<dbReference type="PANTHER" id="PTHR35569:SF1">
    <property type="entry name" value="CYANAMIDE HYDRATASE DDI2-RELATED"/>
    <property type="match status" value="1"/>
</dbReference>
<dbReference type="Proteomes" id="UP001056384">
    <property type="component" value="Chromosome 8"/>
</dbReference>
<gene>
    <name evidence="2" type="ORF">Slin15195_G094050</name>
</gene>